<dbReference type="InterPro" id="IPR015223">
    <property type="entry name" value="MipZ"/>
</dbReference>
<sequence length="282" mass="31663">MAAINNSFYKGKVISALSTKGGVGKSTDCLHIGYQLKKKYNLSFQYLDADAQESGTNHFICRASLLSDCKGETDSPRVRPIPDDVKRLVKRLFKDSEPYVMPNIIKKSDFANYLKESKGFYDGFIIDTQGSDSTTSRNAVTRSDIVIIPVNPSGLVINELHKALGVIMTARSFNPNIRTFIVFNRVVKSATKMMREHIETVNEILSQYLFHLHNGATSDAEQIYVCETVITERQDVYNNVDVGLNAFELSKGKTCDAEIQFDTLLDEIEYKYNLNSQISEVA</sequence>
<dbReference type="PANTHER" id="PTHR13696:SF96">
    <property type="entry name" value="COBQ_COBB_MIND_PARA NUCLEOTIDE BINDING DOMAIN-CONTAINING PROTEIN"/>
    <property type="match status" value="1"/>
</dbReference>
<accession>A0ABX4Q3H3</accession>
<dbReference type="Pfam" id="PF09140">
    <property type="entry name" value="MipZ"/>
    <property type="match status" value="1"/>
</dbReference>
<keyword evidence="2" id="KW-1185">Reference proteome</keyword>
<evidence type="ECO:0000313" key="1">
    <source>
        <dbReference type="EMBL" id="PKA71339.1"/>
    </source>
</evidence>
<dbReference type="SUPFAM" id="SSF52540">
    <property type="entry name" value="P-loop containing nucleoside triphosphate hydrolases"/>
    <property type="match status" value="1"/>
</dbReference>
<organism evidence="1 2">
    <name type="scientific">Pseudomonas baetica</name>
    <dbReference type="NCBI Taxonomy" id="674054"/>
    <lineage>
        <taxon>Bacteria</taxon>
        <taxon>Pseudomonadati</taxon>
        <taxon>Pseudomonadota</taxon>
        <taxon>Gammaproteobacteria</taxon>
        <taxon>Pseudomonadales</taxon>
        <taxon>Pseudomonadaceae</taxon>
        <taxon>Pseudomonas</taxon>
    </lineage>
</organism>
<name>A0ABX4Q3H3_9PSED</name>
<dbReference type="EMBL" id="PHHE01000001">
    <property type="protein sequence ID" value="PKA71339.1"/>
    <property type="molecule type" value="Genomic_DNA"/>
</dbReference>
<protein>
    <submittedName>
        <fullName evidence="1">Chromosome partitioning protein</fullName>
    </submittedName>
</protein>
<reference evidence="1 2" key="1">
    <citation type="submission" date="2017-11" db="EMBL/GenBank/DDBJ databases">
        <title>Genome sequencing of a diverse group of Pseudomonas species.</title>
        <authorList>
            <person name="Loper J."/>
        </authorList>
    </citation>
    <scope>NUCLEOTIDE SEQUENCE [LARGE SCALE GENOMIC DNA]</scope>
    <source>
        <strain evidence="1 2">LMG 25716</strain>
    </source>
</reference>
<dbReference type="CDD" id="cd02042">
    <property type="entry name" value="ParAB_family"/>
    <property type="match status" value="1"/>
</dbReference>
<gene>
    <name evidence="1" type="ORF">ATI02_4317</name>
</gene>
<dbReference type="RefSeq" id="WP_100847268.1">
    <property type="nucleotide sequence ID" value="NZ_PHHE01000001.1"/>
</dbReference>
<dbReference type="PANTHER" id="PTHR13696">
    <property type="entry name" value="P-LOOP CONTAINING NUCLEOSIDE TRIPHOSPHATE HYDROLASE"/>
    <property type="match status" value="1"/>
</dbReference>
<dbReference type="Gene3D" id="3.40.50.300">
    <property type="entry name" value="P-loop containing nucleotide triphosphate hydrolases"/>
    <property type="match status" value="1"/>
</dbReference>
<comment type="caution">
    <text evidence="1">The sequence shown here is derived from an EMBL/GenBank/DDBJ whole genome shotgun (WGS) entry which is preliminary data.</text>
</comment>
<evidence type="ECO:0000313" key="2">
    <source>
        <dbReference type="Proteomes" id="UP000232455"/>
    </source>
</evidence>
<dbReference type="InterPro" id="IPR027417">
    <property type="entry name" value="P-loop_NTPase"/>
</dbReference>
<proteinExistence type="predicted"/>
<dbReference type="InterPro" id="IPR050678">
    <property type="entry name" value="DNA_Partitioning_ATPase"/>
</dbReference>
<dbReference type="Proteomes" id="UP000232455">
    <property type="component" value="Unassembled WGS sequence"/>
</dbReference>